<accession>A0A367ES97</accession>
<dbReference type="EMBL" id="QOIN01000047">
    <property type="protein sequence ID" value="RCG20572.1"/>
    <property type="molecule type" value="Genomic_DNA"/>
</dbReference>
<dbReference type="AlphaFoldDB" id="A0A367ES97"/>
<reference evidence="1 2" key="1">
    <citation type="submission" date="2018-06" db="EMBL/GenBank/DDBJ databases">
        <title>Streptomyces reniochalinae sp. nov. and Streptomyces diacarnus sp. nov. from marine sponges.</title>
        <authorList>
            <person name="Li L."/>
        </authorList>
    </citation>
    <scope>NUCLEOTIDE SEQUENCE [LARGE SCALE GENOMIC DNA]</scope>
    <source>
        <strain evidence="1 2">LHW51701</strain>
    </source>
</reference>
<proteinExistence type="predicted"/>
<gene>
    <name evidence="1" type="ORF">DTL70_19880</name>
</gene>
<name>A0A367ES97_9ACTN</name>
<evidence type="ECO:0000313" key="1">
    <source>
        <dbReference type="EMBL" id="RCG20572.1"/>
    </source>
</evidence>
<protein>
    <recommendedName>
        <fullName evidence="3">DUF596 domain-containing protein</fullName>
    </recommendedName>
</protein>
<organism evidence="1 2">
    <name type="scientific">Streptomyces diacarni</name>
    <dbReference type="NCBI Taxonomy" id="2800381"/>
    <lineage>
        <taxon>Bacteria</taxon>
        <taxon>Bacillati</taxon>
        <taxon>Actinomycetota</taxon>
        <taxon>Actinomycetes</taxon>
        <taxon>Kitasatosporales</taxon>
        <taxon>Streptomycetaceae</taxon>
        <taxon>Streptomyces</taxon>
    </lineage>
</organism>
<evidence type="ECO:0008006" key="3">
    <source>
        <dbReference type="Google" id="ProtNLM"/>
    </source>
</evidence>
<comment type="caution">
    <text evidence="1">The sequence shown here is derived from an EMBL/GenBank/DDBJ whole genome shotgun (WGS) entry which is preliminary data.</text>
</comment>
<evidence type="ECO:0000313" key="2">
    <source>
        <dbReference type="Proteomes" id="UP000252914"/>
    </source>
</evidence>
<sequence>MKDHLIPLVKEMLIEGEDDWVMVDFLIGVAEEFASPRGEDFRDVSLELLRELLREEVMEIGDLGHTGFEPWPLGVDDSVARFKEGCESHDWDPMGALWWLANTEKGARWLENIH</sequence>
<keyword evidence="2" id="KW-1185">Reference proteome</keyword>
<dbReference type="RefSeq" id="WP_114023340.1">
    <property type="nucleotide sequence ID" value="NZ_QOIN01000047.1"/>
</dbReference>
<dbReference type="Proteomes" id="UP000252914">
    <property type="component" value="Unassembled WGS sequence"/>
</dbReference>